<protein>
    <recommendedName>
        <fullName evidence="9">Cytochrome c domain-containing protein</fullName>
    </recommendedName>
</protein>
<reference evidence="13" key="2">
    <citation type="journal article" date="2019" name="Int. J. Syst. Evol. Microbiol.">
        <title>The Global Catalogue of Microorganisms (GCM) 10K type strain sequencing project: providing services to taxonomists for standard genome sequencing and annotation.</title>
        <authorList>
            <consortium name="The Broad Institute Genomics Platform"/>
            <consortium name="The Broad Institute Genome Sequencing Center for Infectious Disease"/>
            <person name="Wu L."/>
            <person name="Ma J."/>
        </authorList>
    </citation>
    <scope>NUCLEOTIDE SEQUENCE [LARGE SCALE GENOMIC DNA]</scope>
    <source>
        <strain evidence="13">NBRC 107715</strain>
    </source>
</reference>
<evidence type="ECO:0000256" key="2">
    <source>
        <dbReference type="ARBA" id="ARBA00022723"/>
    </source>
</evidence>
<evidence type="ECO:0000256" key="4">
    <source>
        <dbReference type="ARBA" id="ARBA00023002"/>
    </source>
</evidence>
<dbReference type="InterPro" id="IPR009056">
    <property type="entry name" value="Cyt_c-like_dom"/>
</dbReference>
<evidence type="ECO:0000256" key="1">
    <source>
        <dbReference type="ARBA" id="ARBA00022617"/>
    </source>
</evidence>
<dbReference type="PROSITE" id="PS51007">
    <property type="entry name" value="CYTC"/>
    <property type="match status" value="2"/>
</dbReference>
<feature type="compositionally biased region" description="Polar residues" evidence="7">
    <location>
        <begin position="276"/>
        <end position="290"/>
    </location>
</feature>
<dbReference type="AlphaFoldDB" id="A0A512J1P6"/>
<reference evidence="11" key="1">
    <citation type="journal article" date="2014" name="Int. J. Syst. Evol. Microbiol.">
        <title>Complete genome of a new Firmicutes species belonging to the dominant human colonic microbiota ('Ruminococcus bicirculans') reveals two chromosomes and a selective capacity to utilize plant glucans.</title>
        <authorList>
            <consortium name="NISC Comparative Sequencing Program"/>
            <person name="Wegmann U."/>
            <person name="Louis P."/>
            <person name="Goesmann A."/>
            <person name="Henrissat B."/>
            <person name="Duncan S.H."/>
            <person name="Flint H.J."/>
        </authorList>
    </citation>
    <scope>NUCLEOTIDE SEQUENCE</scope>
    <source>
        <strain evidence="11">NBRC 107715</strain>
    </source>
</reference>
<feature type="region of interest" description="Disordered" evidence="7">
    <location>
        <begin position="270"/>
        <end position="290"/>
    </location>
</feature>
<dbReference type="EMBL" id="BJZU01000029">
    <property type="protein sequence ID" value="GEP03865.1"/>
    <property type="molecule type" value="Genomic_DNA"/>
</dbReference>
<evidence type="ECO:0000256" key="7">
    <source>
        <dbReference type="SAM" id="MobiDB-lite"/>
    </source>
</evidence>
<evidence type="ECO:0000313" key="12">
    <source>
        <dbReference type="Proteomes" id="UP000321960"/>
    </source>
</evidence>
<dbReference type="SUPFAM" id="SSF46626">
    <property type="entry name" value="Cytochrome c"/>
    <property type="match status" value="1"/>
</dbReference>
<proteinExistence type="predicted"/>
<dbReference type="GO" id="GO:0020037">
    <property type="term" value="F:heme binding"/>
    <property type="evidence" value="ECO:0007669"/>
    <property type="project" value="InterPro"/>
</dbReference>
<dbReference type="InterPro" id="IPR036909">
    <property type="entry name" value="Cyt_c-like_dom_sf"/>
</dbReference>
<feature type="transmembrane region" description="Helical" evidence="8">
    <location>
        <begin position="20"/>
        <end position="38"/>
    </location>
</feature>
<evidence type="ECO:0000256" key="3">
    <source>
        <dbReference type="ARBA" id="ARBA00022729"/>
    </source>
</evidence>
<feature type="domain" description="Cytochrome c" evidence="9">
    <location>
        <begin position="438"/>
        <end position="591"/>
    </location>
</feature>
<evidence type="ECO:0000259" key="9">
    <source>
        <dbReference type="PROSITE" id="PS51007"/>
    </source>
</evidence>
<feature type="domain" description="Cytochrome c" evidence="9">
    <location>
        <begin position="165"/>
        <end position="270"/>
    </location>
</feature>
<gene>
    <name evidence="11" type="ORF">GCM10007888_36590</name>
    <name evidence="10" type="ORF">MOX02_19030</name>
</gene>
<dbReference type="PANTHER" id="PTHR30600">
    <property type="entry name" value="CYTOCHROME C PEROXIDASE-RELATED"/>
    <property type="match status" value="1"/>
</dbReference>
<dbReference type="Gene3D" id="1.10.760.10">
    <property type="entry name" value="Cytochrome c-like domain"/>
    <property type="match status" value="1"/>
</dbReference>
<keyword evidence="3" id="KW-0732">Signal</keyword>
<dbReference type="GO" id="GO:0046872">
    <property type="term" value="F:metal ion binding"/>
    <property type="evidence" value="ECO:0007669"/>
    <property type="project" value="UniProtKB-KW"/>
</dbReference>
<organism evidence="10 12">
    <name type="scientific">Methylobacterium oxalidis</name>
    <dbReference type="NCBI Taxonomy" id="944322"/>
    <lineage>
        <taxon>Bacteria</taxon>
        <taxon>Pseudomonadati</taxon>
        <taxon>Pseudomonadota</taxon>
        <taxon>Alphaproteobacteria</taxon>
        <taxon>Hyphomicrobiales</taxon>
        <taxon>Methylobacteriaceae</taxon>
        <taxon>Methylobacterium</taxon>
    </lineage>
</organism>
<name>A0A512J1P6_9HYPH</name>
<dbReference type="GO" id="GO:0009055">
    <property type="term" value="F:electron transfer activity"/>
    <property type="evidence" value="ECO:0007669"/>
    <property type="project" value="InterPro"/>
</dbReference>
<keyword evidence="2 6" id="KW-0479">Metal-binding</keyword>
<keyword evidence="13" id="KW-1185">Reference proteome</keyword>
<comment type="caution">
    <text evidence="10">The sequence shown here is derived from an EMBL/GenBank/DDBJ whole genome shotgun (WGS) entry which is preliminary data.</text>
</comment>
<reference evidence="11" key="4">
    <citation type="submission" date="2023-01" db="EMBL/GenBank/DDBJ databases">
        <title>Draft genome sequence of Methylobacterium oxalidis strain NBRC 107715.</title>
        <authorList>
            <person name="Sun Q."/>
            <person name="Mori K."/>
        </authorList>
    </citation>
    <scope>NUCLEOTIDE SEQUENCE</scope>
    <source>
        <strain evidence="11">NBRC 107715</strain>
    </source>
</reference>
<keyword evidence="8" id="KW-0812">Transmembrane</keyword>
<keyword evidence="8" id="KW-0472">Membrane</keyword>
<evidence type="ECO:0000256" key="8">
    <source>
        <dbReference type="SAM" id="Phobius"/>
    </source>
</evidence>
<dbReference type="Proteomes" id="UP000321960">
    <property type="component" value="Unassembled WGS sequence"/>
</dbReference>
<dbReference type="InterPro" id="IPR051395">
    <property type="entry name" value="Cytochrome_c_Peroxidase/MauG"/>
</dbReference>
<reference evidence="10 12" key="3">
    <citation type="submission" date="2019-07" db="EMBL/GenBank/DDBJ databases">
        <title>Whole genome shotgun sequence of Methylobacterium oxalidis NBRC 107715.</title>
        <authorList>
            <person name="Hosoyama A."/>
            <person name="Uohara A."/>
            <person name="Ohji S."/>
            <person name="Ichikawa N."/>
        </authorList>
    </citation>
    <scope>NUCLEOTIDE SEQUENCE [LARGE SCALE GENOMIC DNA]</scope>
    <source>
        <strain evidence="10 12">NBRC 107715</strain>
    </source>
</reference>
<evidence type="ECO:0000313" key="10">
    <source>
        <dbReference type="EMBL" id="GEP03865.1"/>
    </source>
</evidence>
<dbReference type="EMBL" id="BSPK01000067">
    <property type="protein sequence ID" value="GLS65277.1"/>
    <property type="molecule type" value="Genomic_DNA"/>
</dbReference>
<evidence type="ECO:0000256" key="6">
    <source>
        <dbReference type="PROSITE-ProRule" id="PRU00433"/>
    </source>
</evidence>
<dbReference type="GO" id="GO:0004130">
    <property type="term" value="F:cytochrome-c peroxidase activity"/>
    <property type="evidence" value="ECO:0007669"/>
    <property type="project" value="TreeGrafter"/>
</dbReference>
<keyword evidence="1 6" id="KW-0349">Heme</keyword>
<dbReference type="PANTHER" id="PTHR30600:SF10">
    <property type="entry name" value="BLL6722 PROTEIN"/>
    <property type="match status" value="1"/>
</dbReference>
<dbReference type="Proteomes" id="UP001156856">
    <property type="component" value="Unassembled WGS sequence"/>
</dbReference>
<keyword evidence="8" id="KW-1133">Transmembrane helix</keyword>
<evidence type="ECO:0000313" key="13">
    <source>
        <dbReference type="Proteomes" id="UP001156856"/>
    </source>
</evidence>
<accession>A0A512J1P6</accession>
<evidence type="ECO:0000256" key="5">
    <source>
        <dbReference type="ARBA" id="ARBA00023004"/>
    </source>
</evidence>
<evidence type="ECO:0000313" key="11">
    <source>
        <dbReference type="EMBL" id="GLS65277.1"/>
    </source>
</evidence>
<keyword evidence="4" id="KW-0560">Oxidoreductase</keyword>
<keyword evidence="5 6" id="KW-0408">Iron</keyword>
<sequence length="653" mass="68099">MPGDPSNPEYPAFMGWPRRTLAAVGILICAGGLAAALGRFSHAPMPSEADLANPGRNAPEGAYDVLGRAAASPEPGAVRIDAALVRRGREAFYRETFGNEVFLTDVMGMLDGALSLYEVSRALTLLAGRGTANLEVRVARPVTVGDRTYRVGELIPTGLDVEKGSLFPLGIRTFYDRGHVRMGITCALCHSAVDPASGRVVEGAPNRDLNVGLMMALAANTTAYYMHGSTPSLDPFRTDPGRTVATRSGTRERLPDPEALEAAAKVQAASWPPGSFDSSPDLVTNPTSIPSSFTAHGHPYGWSGHAGIGPFRGLSALNNNVHALNSDTTAQADAAPFLFGLDPEVYLGTLLQRAPSPSFRFDPQGGRTPSQVLRAADPTPDAPGLNSYAVLPSAPNANSVTTNGLVATSPGEPVGYANDAMSAFQNALRAPPRPAAADTLARGRQVFERAGCAGCHDGPAYTNNRVVPAPEIGTEPSRARAFARTEATLRPPDLYAAGTPFPVPPGTATLPVPLAGEALAQMQLAWAHAGTPGGYKVPNLIGLAESAPYLHDGGVAVGPGPAHEPGIGPLLDPAVQADPAESLRALVDRDLRARVVAANRGSPRAVTARVTGEGHAYWADAEAGVSPPEQAALVQYLLSLDAPREAREDAARR</sequence>